<dbReference type="GeneID" id="70248288"/>
<dbReference type="InterPro" id="IPR050585">
    <property type="entry name" value="Xaa-Pro_dipeptidyl-ppase/CocE"/>
</dbReference>
<dbReference type="EMBL" id="JAJTJA010000003">
    <property type="protein sequence ID" value="KAH8702510.1"/>
    <property type="molecule type" value="Genomic_DNA"/>
</dbReference>
<dbReference type="Pfam" id="PF08530">
    <property type="entry name" value="PepX_C"/>
    <property type="match status" value="1"/>
</dbReference>
<dbReference type="InterPro" id="IPR013736">
    <property type="entry name" value="Xaa-Pro_dipept_C"/>
</dbReference>
<dbReference type="Gene3D" id="3.40.50.1820">
    <property type="entry name" value="alpha/beta hydrolase"/>
    <property type="match status" value="1"/>
</dbReference>
<organism evidence="3 4">
    <name type="scientific">Talaromyces proteolyticus</name>
    <dbReference type="NCBI Taxonomy" id="1131652"/>
    <lineage>
        <taxon>Eukaryota</taxon>
        <taxon>Fungi</taxon>
        <taxon>Dikarya</taxon>
        <taxon>Ascomycota</taxon>
        <taxon>Pezizomycotina</taxon>
        <taxon>Eurotiomycetes</taxon>
        <taxon>Eurotiomycetidae</taxon>
        <taxon>Eurotiales</taxon>
        <taxon>Trichocomaceae</taxon>
        <taxon>Talaromyces</taxon>
        <taxon>Talaromyces sect. Bacilispori</taxon>
    </lineage>
</organism>
<dbReference type="GO" id="GO:0008239">
    <property type="term" value="F:dipeptidyl-peptidase activity"/>
    <property type="evidence" value="ECO:0007669"/>
    <property type="project" value="InterPro"/>
</dbReference>
<keyword evidence="4" id="KW-1185">Reference proteome</keyword>
<dbReference type="InterPro" id="IPR029058">
    <property type="entry name" value="AB_hydrolase_fold"/>
</dbReference>
<dbReference type="InterPro" id="IPR005674">
    <property type="entry name" value="CocE/Ser_esterase"/>
</dbReference>
<dbReference type="InterPro" id="IPR008979">
    <property type="entry name" value="Galactose-bd-like_sf"/>
</dbReference>
<accession>A0AAD4L291</accession>
<comment type="caution">
    <text evidence="3">The sequence shown here is derived from an EMBL/GenBank/DDBJ whole genome shotgun (WGS) entry which is preliminary data.</text>
</comment>
<dbReference type="SUPFAM" id="SSF49785">
    <property type="entry name" value="Galactose-binding domain-like"/>
    <property type="match status" value="1"/>
</dbReference>
<feature type="domain" description="Xaa-Pro dipeptidyl-peptidase C-terminal" evidence="2">
    <location>
        <begin position="452"/>
        <end position="696"/>
    </location>
</feature>
<name>A0AAD4L291_9EURO</name>
<keyword evidence="1 3" id="KW-0378">Hydrolase</keyword>
<dbReference type="AlphaFoldDB" id="A0AAD4L291"/>
<dbReference type="Gene3D" id="1.10.3020.20">
    <property type="match status" value="1"/>
</dbReference>
<dbReference type="InterPro" id="IPR000383">
    <property type="entry name" value="Xaa-Pro-like_dom"/>
</dbReference>
<dbReference type="PANTHER" id="PTHR43056">
    <property type="entry name" value="PEPTIDASE S9 PROLYL OLIGOPEPTIDASE"/>
    <property type="match status" value="1"/>
</dbReference>
<dbReference type="Proteomes" id="UP001201262">
    <property type="component" value="Unassembled WGS sequence"/>
</dbReference>
<proteinExistence type="predicted"/>
<dbReference type="Pfam" id="PF02129">
    <property type="entry name" value="Peptidase_S15"/>
    <property type="match status" value="1"/>
</dbReference>
<evidence type="ECO:0000313" key="3">
    <source>
        <dbReference type="EMBL" id="KAH8702510.1"/>
    </source>
</evidence>
<evidence type="ECO:0000256" key="1">
    <source>
        <dbReference type="ARBA" id="ARBA00022801"/>
    </source>
</evidence>
<dbReference type="RefSeq" id="XP_046075886.1">
    <property type="nucleotide sequence ID" value="XM_046218001.1"/>
</dbReference>
<dbReference type="Gene3D" id="2.60.120.260">
    <property type="entry name" value="Galactose-binding domain-like"/>
    <property type="match status" value="1"/>
</dbReference>
<sequence>MSAEGIFPDVVGLSYRCGSNQGTVTDHFTYCYEPGAEVTFSIGDLILGKTVGKPLLSILDLVSVEVSTFDPKVINRARLLFSLSSAQGFEAPIIIDKHIQDVVSKYAFKINLDSLNVSDLDDALSSIHSELGIPPKTVSHTRNHLRRAAAGFKVMRDLHIPTQDGGSILGDVYLPVEHGKRYPVLISCTIYGRRVFYSGPDLDDTDDIAAFEKAEDDWHSTSGSVPIRVPRGSWGTSWETQRGFENIATFNTFTYVPRGYAMVKIDPRGVSQTAGKRGVPGELTSDFYDAVEWAAEQSWSNGNIALVGSSYGANVQWNVASLRPRGLKCFVPYASDIDTYRDAAYIGGIPGSRYLSDWYRRVKLCSPKWTDHMDLLSMMKAHPFYDALWSAVNSSLGPIDMPCFLAASQIFMIHGRGAYEAWKTRNPDNTHLQLVDCDYYSWPSRESSGKILQFLDHYLRGNEYPIPETVGIQIRLGNGEWYWRKEKNWPVPGTCYTKWHLRADGSLSTDEANNTEKCFSYAASVPQNGKSGESFHSLPFENDIELAGHFKAVLSISSSVADADIVVMLWAVNEEGKIVPYSSKGEPEPLAKGFLRASHRQTDPSKSTPERPWHTHIQEDNAPLKTGEVVQVEVEVFPAAARIRKGWRLRVDICPSEHQPDIPGYNPLEMREWYGEVNDGGVNAIHVGGNRPNYIVCPVVPLQEGYRNLVQ</sequence>
<dbReference type="PANTHER" id="PTHR43056:SF10">
    <property type="entry name" value="COCE_NOND FAMILY, PUTATIVE (AFU_ORTHOLOGUE AFUA_7G00600)-RELATED"/>
    <property type="match status" value="1"/>
</dbReference>
<dbReference type="SUPFAM" id="SSF53474">
    <property type="entry name" value="alpha/beta-Hydrolases"/>
    <property type="match status" value="1"/>
</dbReference>
<dbReference type="SMART" id="SM00939">
    <property type="entry name" value="PepX_C"/>
    <property type="match status" value="1"/>
</dbReference>
<protein>
    <submittedName>
        <fullName evidence="3">Alpha/Beta hydrolase protein</fullName>
    </submittedName>
</protein>
<evidence type="ECO:0000259" key="2">
    <source>
        <dbReference type="SMART" id="SM00939"/>
    </source>
</evidence>
<dbReference type="NCBIfam" id="TIGR00976">
    <property type="entry name" value="CocE_NonD"/>
    <property type="match status" value="1"/>
</dbReference>
<evidence type="ECO:0000313" key="4">
    <source>
        <dbReference type="Proteomes" id="UP001201262"/>
    </source>
</evidence>
<reference evidence="3" key="1">
    <citation type="submission" date="2021-12" db="EMBL/GenBank/DDBJ databases">
        <title>Convergent genome expansion in fungi linked to evolution of root-endophyte symbiosis.</title>
        <authorList>
            <consortium name="DOE Joint Genome Institute"/>
            <person name="Ke Y.-H."/>
            <person name="Bonito G."/>
            <person name="Liao H.-L."/>
            <person name="Looney B."/>
            <person name="Rojas-Flechas A."/>
            <person name="Nash J."/>
            <person name="Hameed K."/>
            <person name="Schadt C."/>
            <person name="Martin F."/>
            <person name="Crous P.W."/>
            <person name="Miettinen O."/>
            <person name="Magnuson J.K."/>
            <person name="Labbe J."/>
            <person name="Jacobson D."/>
            <person name="Doktycz M.J."/>
            <person name="Veneault-Fourrey C."/>
            <person name="Kuo A."/>
            <person name="Mondo S."/>
            <person name="Calhoun S."/>
            <person name="Riley R."/>
            <person name="Ohm R."/>
            <person name="LaButti K."/>
            <person name="Andreopoulos B."/>
            <person name="Pangilinan J."/>
            <person name="Nolan M."/>
            <person name="Tritt A."/>
            <person name="Clum A."/>
            <person name="Lipzen A."/>
            <person name="Daum C."/>
            <person name="Barry K."/>
            <person name="Grigoriev I.V."/>
            <person name="Vilgalys R."/>
        </authorList>
    </citation>
    <scope>NUCLEOTIDE SEQUENCE</scope>
    <source>
        <strain evidence="3">PMI_201</strain>
    </source>
</reference>
<gene>
    <name evidence="3" type="ORF">BGW36DRAFT_395133</name>
</gene>